<keyword evidence="1" id="KW-0812">Transmembrane</keyword>
<keyword evidence="1" id="KW-0472">Membrane</keyword>
<reference evidence="2 3" key="1">
    <citation type="submission" date="2023-03" db="EMBL/GenBank/DDBJ databases">
        <authorList>
            <person name="Kaur S."/>
            <person name="Espinosa-Saiz D."/>
            <person name="Velazquez E."/>
            <person name="Menendez E."/>
            <person name="diCenzo G.C."/>
        </authorList>
    </citation>
    <scope>NUCLEOTIDE SEQUENCE [LARGE SCALE GENOMIC DNA]</scope>
    <source>
        <strain evidence="2 3">LMG 27395</strain>
    </source>
</reference>
<proteinExistence type="predicted"/>
<dbReference type="EMBL" id="CP120371">
    <property type="protein sequence ID" value="WEX83183.1"/>
    <property type="molecule type" value="Genomic_DNA"/>
</dbReference>
<name>A0ABY8D0K0_9HYPH</name>
<evidence type="ECO:0000256" key="1">
    <source>
        <dbReference type="SAM" id="Phobius"/>
    </source>
</evidence>
<accession>A0ABY8D0K0</accession>
<evidence type="ECO:0000313" key="3">
    <source>
        <dbReference type="Proteomes" id="UP001235547"/>
    </source>
</evidence>
<dbReference type="RefSeq" id="WP_280733989.1">
    <property type="nucleotide sequence ID" value="NZ_CP120368.1"/>
</dbReference>
<sequence>MSDLTIHAAWVLVATFTLAFVYELYRATAKAGVSRHDSLRVFAQQGLGWRLSG</sequence>
<keyword evidence="1" id="KW-1133">Transmembrane helix</keyword>
<evidence type="ECO:0000313" key="2">
    <source>
        <dbReference type="EMBL" id="WEX83183.1"/>
    </source>
</evidence>
<keyword evidence="3" id="KW-1185">Reference proteome</keyword>
<protein>
    <submittedName>
        <fullName evidence="2">Uncharacterized protein</fullName>
    </submittedName>
</protein>
<organism evidence="2 3">
    <name type="scientific">Sinorhizobium numidicum</name>
    <dbReference type="NCBI Taxonomy" id="680248"/>
    <lineage>
        <taxon>Bacteria</taxon>
        <taxon>Pseudomonadati</taxon>
        <taxon>Pseudomonadota</taxon>
        <taxon>Alphaproteobacteria</taxon>
        <taxon>Hyphomicrobiales</taxon>
        <taxon>Rhizobiaceae</taxon>
        <taxon>Sinorhizobium/Ensifer group</taxon>
        <taxon>Sinorhizobium</taxon>
    </lineage>
</organism>
<feature type="transmembrane region" description="Helical" evidence="1">
    <location>
        <begin position="6"/>
        <end position="25"/>
    </location>
</feature>
<gene>
    <name evidence="2" type="ORF">PYH38_005545</name>
</gene>
<dbReference type="Proteomes" id="UP001235547">
    <property type="component" value="Chromosome 1"/>
</dbReference>